<dbReference type="InterPro" id="IPR012340">
    <property type="entry name" value="NA-bd_OB-fold"/>
</dbReference>
<protein>
    <submittedName>
        <fullName evidence="1 2">Uncharacterized protein</fullName>
    </submittedName>
</protein>
<name>G7JUU4_MEDTR</name>
<dbReference type="Gene3D" id="2.40.50.140">
    <property type="entry name" value="Nucleic acid-binding proteins"/>
    <property type="match status" value="1"/>
</dbReference>
<gene>
    <name evidence="1" type="ordered locus">MTR_4g064240</name>
</gene>
<proteinExistence type="predicted"/>
<dbReference type="Proteomes" id="UP000002051">
    <property type="component" value="Chromosome 4"/>
</dbReference>
<dbReference type="HOGENOM" id="CLU_1858207_0_0_1"/>
<dbReference type="PaxDb" id="3880-AES88874"/>
<organism evidence="1 3">
    <name type="scientific">Medicago truncatula</name>
    <name type="common">Barrel medic</name>
    <name type="synonym">Medicago tribuloides</name>
    <dbReference type="NCBI Taxonomy" id="3880"/>
    <lineage>
        <taxon>Eukaryota</taxon>
        <taxon>Viridiplantae</taxon>
        <taxon>Streptophyta</taxon>
        <taxon>Embryophyta</taxon>
        <taxon>Tracheophyta</taxon>
        <taxon>Spermatophyta</taxon>
        <taxon>Magnoliopsida</taxon>
        <taxon>eudicotyledons</taxon>
        <taxon>Gunneridae</taxon>
        <taxon>Pentapetalae</taxon>
        <taxon>rosids</taxon>
        <taxon>fabids</taxon>
        <taxon>Fabales</taxon>
        <taxon>Fabaceae</taxon>
        <taxon>Papilionoideae</taxon>
        <taxon>50 kb inversion clade</taxon>
        <taxon>NPAAA clade</taxon>
        <taxon>Hologalegina</taxon>
        <taxon>IRL clade</taxon>
        <taxon>Trifolieae</taxon>
        <taxon>Medicago</taxon>
    </lineage>
</organism>
<dbReference type="AlphaFoldDB" id="G7JUU4"/>
<reference evidence="2" key="3">
    <citation type="submission" date="2015-04" db="UniProtKB">
        <authorList>
            <consortium name="EnsemblPlants"/>
        </authorList>
    </citation>
    <scope>IDENTIFICATION</scope>
    <source>
        <strain evidence="2">cv. Jemalong A17</strain>
    </source>
</reference>
<keyword evidence="3" id="KW-1185">Reference proteome</keyword>
<reference evidence="1 3" key="2">
    <citation type="journal article" date="2014" name="BMC Genomics">
        <title>An improved genome release (version Mt4.0) for the model legume Medicago truncatula.</title>
        <authorList>
            <person name="Tang H."/>
            <person name="Krishnakumar V."/>
            <person name="Bidwell S."/>
            <person name="Rosen B."/>
            <person name="Chan A."/>
            <person name="Zhou S."/>
            <person name="Gentzbittel L."/>
            <person name="Childs K.L."/>
            <person name="Yandell M."/>
            <person name="Gundlach H."/>
            <person name="Mayer K.F."/>
            <person name="Schwartz D.C."/>
            <person name="Town C.D."/>
        </authorList>
    </citation>
    <scope>GENOME REANNOTATION</scope>
    <source>
        <strain evidence="2 3">cv. Jemalong A17</strain>
    </source>
</reference>
<dbReference type="EMBL" id="CM001220">
    <property type="protein sequence ID" value="AES88874.1"/>
    <property type="molecule type" value="Genomic_DNA"/>
</dbReference>
<dbReference type="EnsemblPlants" id="AES88874">
    <property type="protein sequence ID" value="AES88874"/>
    <property type="gene ID" value="MTR_4g064240"/>
</dbReference>
<accession>G7JUU4</accession>
<evidence type="ECO:0000313" key="2">
    <source>
        <dbReference type="EnsemblPlants" id="AES88874"/>
    </source>
</evidence>
<evidence type="ECO:0000313" key="1">
    <source>
        <dbReference type="EMBL" id="AES88874.1"/>
    </source>
</evidence>
<evidence type="ECO:0000313" key="3">
    <source>
        <dbReference type="Proteomes" id="UP000002051"/>
    </source>
</evidence>
<reference evidence="1 3" key="1">
    <citation type="journal article" date="2011" name="Nature">
        <title>The Medicago genome provides insight into the evolution of rhizobial symbioses.</title>
        <authorList>
            <person name="Young N.D."/>
            <person name="Debelle F."/>
            <person name="Oldroyd G.E."/>
            <person name="Geurts R."/>
            <person name="Cannon S.B."/>
            <person name="Udvardi M.K."/>
            <person name="Benedito V.A."/>
            <person name="Mayer K.F."/>
            <person name="Gouzy J."/>
            <person name="Schoof H."/>
            <person name="Van de Peer Y."/>
            <person name="Proost S."/>
            <person name="Cook D.R."/>
            <person name="Meyers B.C."/>
            <person name="Spannagl M."/>
            <person name="Cheung F."/>
            <person name="De Mita S."/>
            <person name="Krishnakumar V."/>
            <person name="Gundlach H."/>
            <person name="Zhou S."/>
            <person name="Mudge J."/>
            <person name="Bharti A.K."/>
            <person name="Murray J.D."/>
            <person name="Naoumkina M.A."/>
            <person name="Rosen B."/>
            <person name="Silverstein K.A."/>
            <person name="Tang H."/>
            <person name="Rombauts S."/>
            <person name="Zhao P.X."/>
            <person name="Zhou P."/>
            <person name="Barbe V."/>
            <person name="Bardou P."/>
            <person name="Bechner M."/>
            <person name="Bellec A."/>
            <person name="Berger A."/>
            <person name="Berges H."/>
            <person name="Bidwell S."/>
            <person name="Bisseling T."/>
            <person name="Choisne N."/>
            <person name="Couloux A."/>
            <person name="Denny R."/>
            <person name="Deshpande S."/>
            <person name="Dai X."/>
            <person name="Doyle J.J."/>
            <person name="Dudez A.M."/>
            <person name="Farmer A.D."/>
            <person name="Fouteau S."/>
            <person name="Franken C."/>
            <person name="Gibelin C."/>
            <person name="Gish J."/>
            <person name="Goldstein S."/>
            <person name="Gonzalez A.J."/>
            <person name="Green P.J."/>
            <person name="Hallab A."/>
            <person name="Hartog M."/>
            <person name="Hua A."/>
            <person name="Humphray S.J."/>
            <person name="Jeong D.H."/>
            <person name="Jing Y."/>
            <person name="Jocker A."/>
            <person name="Kenton S.M."/>
            <person name="Kim D.J."/>
            <person name="Klee K."/>
            <person name="Lai H."/>
            <person name="Lang C."/>
            <person name="Lin S."/>
            <person name="Macmil S.L."/>
            <person name="Magdelenat G."/>
            <person name="Matthews L."/>
            <person name="McCorrison J."/>
            <person name="Monaghan E.L."/>
            <person name="Mun J.H."/>
            <person name="Najar F.Z."/>
            <person name="Nicholson C."/>
            <person name="Noirot C."/>
            <person name="O'Bleness M."/>
            <person name="Paule C.R."/>
            <person name="Poulain J."/>
            <person name="Prion F."/>
            <person name="Qin B."/>
            <person name="Qu C."/>
            <person name="Retzel E.F."/>
            <person name="Riddle C."/>
            <person name="Sallet E."/>
            <person name="Samain S."/>
            <person name="Samson N."/>
            <person name="Sanders I."/>
            <person name="Saurat O."/>
            <person name="Scarpelli C."/>
            <person name="Schiex T."/>
            <person name="Segurens B."/>
            <person name="Severin A.J."/>
            <person name="Sherrier D.J."/>
            <person name="Shi R."/>
            <person name="Sims S."/>
            <person name="Singer S.R."/>
            <person name="Sinharoy S."/>
            <person name="Sterck L."/>
            <person name="Viollet A."/>
            <person name="Wang B.B."/>
            <person name="Wang K."/>
            <person name="Wang M."/>
            <person name="Wang X."/>
            <person name="Warfsmann J."/>
            <person name="Weissenbach J."/>
            <person name="White D.D."/>
            <person name="White J.D."/>
            <person name="Wiley G.B."/>
            <person name="Wincker P."/>
            <person name="Xing Y."/>
            <person name="Yang L."/>
            <person name="Yao Z."/>
            <person name="Ying F."/>
            <person name="Zhai J."/>
            <person name="Zhou L."/>
            <person name="Zuber A."/>
            <person name="Denarie J."/>
            <person name="Dixon R.A."/>
            <person name="May G.D."/>
            <person name="Schwartz D.C."/>
            <person name="Rogers J."/>
            <person name="Quetier F."/>
            <person name="Town C.D."/>
            <person name="Roe B.A."/>
        </authorList>
    </citation>
    <scope>NUCLEOTIDE SEQUENCE [LARGE SCALE GENOMIC DNA]</scope>
    <source>
        <strain evidence="1">A17</strain>
        <strain evidence="2 3">cv. Jemalong A17</strain>
    </source>
</reference>
<sequence>MGVVLTDGAIREFAHFNPAVFVRHLVLSGRLKIGSIVKLNNFSVDEPMEFDSKRIIITEIDVIVKECDQIGEPIPLPNSAFSSDVDLTQGAMVVTIFDLEFIPDKFGLIEEVYKIPDETVTYGDLSYRCCAEVTVINF</sequence>